<dbReference type="OrthoDB" id="6236007at2759"/>
<proteinExistence type="predicted"/>
<evidence type="ECO:0000313" key="1">
    <source>
        <dbReference type="EMBL" id="VDN99661.1"/>
    </source>
</evidence>
<evidence type="ECO:0000313" key="2">
    <source>
        <dbReference type="Proteomes" id="UP000278807"/>
    </source>
</evidence>
<organism evidence="1 2">
    <name type="scientific">Rodentolepis nana</name>
    <name type="common">Dwarf tapeworm</name>
    <name type="synonym">Hymenolepis nana</name>
    <dbReference type="NCBI Taxonomy" id="102285"/>
    <lineage>
        <taxon>Eukaryota</taxon>
        <taxon>Metazoa</taxon>
        <taxon>Spiralia</taxon>
        <taxon>Lophotrochozoa</taxon>
        <taxon>Platyhelminthes</taxon>
        <taxon>Cestoda</taxon>
        <taxon>Eucestoda</taxon>
        <taxon>Cyclophyllidea</taxon>
        <taxon>Hymenolepididae</taxon>
        <taxon>Rodentolepis</taxon>
    </lineage>
</organism>
<protein>
    <submittedName>
        <fullName evidence="1">Uncharacterized protein</fullName>
    </submittedName>
</protein>
<reference evidence="1 2" key="1">
    <citation type="submission" date="2018-11" db="EMBL/GenBank/DDBJ databases">
        <authorList>
            <consortium name="Pathogen Informatics"/>
        </authorList>
    </citation>
    <scope>NUCLEOTIDE SEQUENCE [LARGE SCALE GENOMIC DNA]</scope>
</reference>
<keyword evidence="2" id="KW-1185">Reference proteome</keyword>
<gene>
    <name evidence="1" type="ORF">HNAJ_LOCUS3802</name>
</gene>
<dbReference type="AlphaFoldDB" id="A0A3P7V2F2"/>
<accession>A0A3P7V2F2</accession>
<sequence>MTCKRPVYEINHSRDKETCECQPEQKLIGSEDCCCLPSSQPTKTCVGNCFVTIQTHAKFDKIQKSCIRTESVTRQCPTLNIPFLPKWTNEQFSTVKNAACPLPIEETEPCGSAGDCLQRVRRTYFEVENCRCKRRQSMETRNCCCPKQTEGSHEETPSCLPEDNVLLHRRTVYEMINGKCANRTEIYREPVQCPPTGENNSQSLIEQGDCDKTTCLKKIRESKWVLNNCRCQQVFNERSESCCCDQFPPKVKEMCRSDGTVLRETRYWKNINGKCKPEVQVETIPKIECPPSQMRPVGPCDVNTGRQSVEIVKYEFKNCKCQPIGRTVKDRQCRCREDEIEQGLCDPRTCLQNVSITSYEREGGICKAQPVLLKRQLCCCTKDKSEPSITRECNKETGSVQETTTRYVYNSENHQCQPLKTIKILPPEECEIEPSIKRGECNEASGVAIDILTKTFFDKESCSCKKTDNPVQRMCVCPPAKKSRGPCSSETCQATVKITEFIQEGCKCVEKHSVRQETCCCPEPSLKEQCHENGSLLIQRHTDYKYNPQKKRCESVTRVIRQPVECDLNRRVEISQHCDEENCLLSSVVEMNTLANCNCIPKRLTIVDNQKRCCCPPLKVVSSCDADQGIITEMTTSYVLQNGTCIPKKVQSEEKIRCPDSQVSFGLCDHKTKKQEVTTISYELKECECKKSVNKSTQGCGCPAPKIVRGLCDNKTETRVISRNFFEPVNGVCEMKTKILRKEPCVCPPPKISKRCEDGNWVTERQTFTLSERKGITNCVKETETEKTPVRCPPAERLSTGKCIPEMHQRKINFRKFVLNPSTCKCIPRVESKLDACDCHRKNRIETKCNGSELITNSFEYFSKSDDQTCSVKITQEVKPAECPTNREVVATENGGCTIRRENGIYRTEITRWNELSNCECLPREEVAEKLCECPKPKETSNCEGNSIIVTDKSYFHRQGEKCIKKQETMRRKINCQEDTRIVGISTCEKSLNETGRCFEMIEVEKSFPENCKCQKKTLSFKRICCAPPPKTTRKCDGKKHQWKISTTKFAVAPGEPTAELTFSDPVSPLVVFVRDGHASIRLP</sequence>
<name>A0A3P7V2F2_RODNA</name>
<dbReference type="EMBL" id="UZAE01002360">
    <property type="protein sequence ID" value="VDN99661.1"/>
    <property type="molecule type" value="Genomic_DNA"/>
</dbReference>
<dbReference type="Proteomes" id="UP000278807">
    <property type="component" value="Unassembled WGS sequence"/>
</dbReference>